<protein>
    <submittedName>
        <fullName evidence="2">Uncharacterized protein</fullName>
    </submittedName>
</protein>
<proteinExistence type="predicted"/>
<evidence type="ECO:0000313" key="2">
    <source>
        <dbReference type="EMBL" id="JAD36168.1"/>
    </source>
</evidence>
<feature type="chain" id="PRO_5002045094" evidence="1">
    <location>
        <begin position="20"/>
        <end position="74"/>
    </location>
</feature>
<organism evidence="2">
    <name type="scientific">Arundo donax</name>
    <name type="common">Giant reed</name>
    <name type="synonym">Donax arundinaceus</name>
    <dbReference type="NCBI Taxonomy" id="35708"/>
    <lineage>
        <taxon>Eukaryota</taxon>
        <taxon>Viridiplantae</taxon>
        <taxon>Streptophyta</taxon>
        <taxon>Embryophyta</taxon>
        <taxon>Tracheophyta</taxon>
        <taxon>Spermatophyta</taxon>
        <taxon>Magnoliopsida</taxon>
        <taxon>Liliopsida</taxon>
        <taxon>Poales</taxon>
        <taxon>Poaceae</taxon>
        <taxon>PACMAD clade</taxon>
        <taxon>Arundinoideae</taxon>
        <taxon>Arundineae</taxon>
        <taxon>Arundo</taxon>
    </lineage>
</organism>
<accession>A0A0A8ZEU6</accession>
<evidence type="ECO:0000256" key="1">
    <source>
        <dbReference type="SAM" id="SignalP"/>
    </source>
</evidence>
<keyword evidence="1" id="KW-0732">Signal</keyword>
<name>A0A0A8ZEU6_ARUDO</name>
<dbReference type="EMBL" id="GBRH01261727">
    <property type="protein sequence ID" value="JAD36168.1"/>
    <property type="molecule type" value="Transcribed_RNA"/>
</dbReference>
<sequence length="74" mass="8173">MEALANLVILLCLTTLSNSAYQGTSALQEMGIPCNLFHKIHFQFFQQLIGLVALKSQGTGVAQEVEVFLTVYIR</sequence>
<reference evidence="2" key="2">
    <citation type="journal article" date="2015" name="Data Brief">
        <title>Shoot transcriptome of the giant reed, Arundo donax.</title>
        <authorList>
            <person name="Barrero R.A."/>
            <person name="Guerrero F.D."/>
            <person name="Moolhuijzen P."/>
            <person name="Goolsby J.A."/>
            <person name="Tidwell J."/>
            <person name="Bellgard S.E."/>
            <person name="Bellgard M.I."/>
        </authorList>
    </citation>
    <scope>NUCLEOTIDE SEQUENCE</scope>
    <source>
        <tissue evidence="2">Shoot tissue taken approximately 20 cm above the soil surface</tissue>
    </source>
</reference>
<reference evidence="2" key="1">
    <citation type="submission" date="2014-09" db="EMBL/GenBank/DDBJ databases">
        <authorList>
            <person name="Magalhaes I.L.F."/>
            <person name="Oliveira U."/>
            <person name="Santos F.R."/>
            <person name="Vidigal T.H.D.A."/>
            <person name="Brescovit A.D."/>
            <person name="Santos A.J."/>
        </authorList>
    </citation>
    <scope>NUCLEOTIDE SEQUENCE</scope>
    <source>
        <tissue evidence="2">Shoot tissue taken approximately 20 cm above the soil surface</tissue>
    </source>
</reference>
<feature type="signal peptide" evidence="1">
    <location>
        <begin position="1"/>
        <end position="19"/>
    </location>
</feature>
<dbReference type="AlphaFoldDB" id="A0A0A8ZEU6"/>